<dbReference type="EMBL" id="JACHFG010000007">
    <property type="protein sequence ID" value="MBB6043417.1"/>
    <property type="molecule type" value="Genomic_DNA"/>
</dbReference>
<dbReference type="RefSeq" id="WP_183221133.1">
    <property type="nucleotide sequence ID" value="NZ_CP179667.1"/>
</dbReference>
<name>A0ABR6PAW9_9SPIR</name>
<reference evidence="1 2" key="1">
    <citation type="submission" date="2020-08" db="EMBL/GenBank/DDBJ databases">
        <title>Genomic Encyclopedia of Type Strains, Phase IV (KMG-IV): sequencing the most valuable type-strain genomes for metagenomic binning, comparative biology and taxonomic classification.</title>
        <authorList>
            <person name="Goeker M."/>
        </authorList>
    </citation>
    <scope>NUCLEOTIDE SEQUENCE [LARGE SCALE GENOMIC DNA]</scope>
    <source>
        <strain evidence="1 2">DSM 24625</strain>
    </source>
</reference>
<comment type="caution">
    <text evidence="1">The sequence shown here is derived from an EMBL/GenBank/DDBJ whole genome shotgun (WGS) entry which is preliminary data.</text>
</comment>
<sequence>MKKFLEKFKNCKNKVKKRIIFDRIEEKDNKKIYHTVIFKHLINFETTKKGFRITFQKFNDIGGWNFFNLFPLKEDDKFLGIKYGWDKLENTFFIIGNNNKRYAINKSYYIEYRFKKGSIKCYVQSLWTLLRKEKKDTEYYRFTLGHIKKMERMVYGFYNKKIKEEGIINKWIKKNQML</sequence>
<dbReference type="Pfam" id="PF02890">
    <property type="entry name" value="DUF226"/>
    <property type="match status" value="1"/>
</dbReference>
<keyword evidence="2" id="KW-1185">Reference proteome</keyword>
<proteinExistence type="predicted"/>
<gene>
    <name evidence="1" type="ORF">HNP68_001039</name>
</gene>
<dbReference type="Proteomes" id="UP000555838">
    <property type="component" value="Unassembled WGS sequence"/>
</dbReference>
<accession>A0ABR6PAW9</accession>
<dbReference type="InterPro" id="IPR004180">
    <property type="entry name" value="DUF226_BOR_spp"/>
</dbReference>
<evidence type="ECO:0000313" key="1">
    <source>
        <dbReference type="EMBL" id="MBB6043417.1"/>
    </source>
</evidence>
<protein>
    <submittedName>
        <fullName evidence="1">Uncharacterized protein</fullName>
    </submittedName>
</protein>
<evidence type="ECO:0000313" key="2">
    <source>
        <dbReference type="Proteomes" id="UP000555838"/>
    </source>
</evidence>
<organism evidence="1 2">
    <name type="scientific">Borreliella yangtzensis</name>
    <dbReference type="NCBI Taxonomy" id="683292"/>
    <lineage>
        <taxon>Bacteria</taxon>
        <taxon>Pseudomonadati</taxon>
        <taxon>Spirochaetota</taxon>
        <taxon>Spirochaetia</taxon>
        <taxon>Spirochaetales</taxon>
        <taxon>Borreliaceae</taxon>
        <taxon>Borreliella</taxon>
    </lineage>
</organism>